<keyword evidence="7 11" id="KW-0418">Kinase</keyword>
<keyword evidence="13" id="KW-1185">Reference proteome</keyword>
<comment type="similarity">
    <text evidence="11">Belongs to the Thz kinase family.</text>
</comment>
<comment type="function">
    <text evidence="11">Catalyzes the phosphorylation of the hydroxyl group of 4-methyl-5-beta-hydroxyethylthiazole (THZ).</text>
</comment>
<evidence type="ECO:0000256" key="6">
    <source>
        <dbReference type="ARBA" id="ARBA00022741"/>
    </source>
</evidence>
<evidence type="ECO:0000256" key="8">
    <source>
        <dbReference type="ARBA" id="ARBA00022840"/>
    </source>
</evidence>
<keyword evidence="5 11" id="KW-0479">Metal-binding</keyword>
<dbReference type="CDD" id="cd01170">
    <property type="entry name" value="THZ_kinase"/>
    <property type="match status" value="1"/>
</dbReference>
<dbReference type="GO" id="GO:0000287">
    <property type="term" value="F:magnesium ion binding"/>
    <property type="evidence" value="ECO:0007669"/>
    <property type="project" value="UniProtKB-UniRule"/>
</dbReference>
<evidence type="ECO:0000256" key="3">
    <source>
        <dbReference type="ARBA" id="ARBA00004868"/>
    </source>
</evidence>
<dbReference type="KEGG" id="fln:FLA_1144"/>
<evidence type="ECO:0000256" key="4">
    <source>
        <dbReference type="ARBA" id="ARBA00022679"/>
    </source>
</evidence>
<comment type="pathway">
    <text evidence="3 11">Cofactor biosynthesis; thiamine diphosphate biosynthesis; 4-methyl-5-(2-phosphoethyl)-thiazole from 5-(2-hydroxyethyl)-4-methylthiazole: step 1/1.</text>
</comment>
<dbReference type="Proteomes" id="UP000186917">
    <property type="component" value="Unassembled WGS sequence"/>
</dbReference>
<evidence type="ECO:0000256" key="1">
    <source>
        <dbReference type="ARBA" id="ARBA00001771"/>
    </source>
</evidence>
<evidence type="ECO:0000256" key="10">
    <source>
        <dbReference type="ARBA" id="ARBA00022977"/>
    </source>
</evidence>
<evidence type="ECO:0000256" key="11">
    <source>
        <dbReference type="HAMAP-Rule" id="MF_00228"/>
    </source>
</evidence>
<dbReference type="GO" id="GO:0005524">
    <property type="term" value="F:ATP binding"/>
    <property type="evidence" value="ECO:0007669"/>
    <property type="project" value="UniProtKB-UniRule"/>
</dbReference>
<dbReference type="GO" id="GO:0009228">
    <property type="term" value="P:thiamine biosynthetic process"/>
    <property type="evidence" value="ECO:0007669"/>
    <property type="project" value="UniProtKB-KW"/>
</dbReference>
<comment type="cofactor">
    <cofactor evidence="2 11">
        <name>Mg(2+)</name>
        <dbReference type="ChEBI" id="CHEBI:18420"/>
    </cofactor>
</comment>
<dbReference type="GO" id="GO:0004417">
    <property type="term" value="F:hydroxyethylthiazole kinase activity"/>
    <property type="evidence" value="ECO:0007669"/>
    <property type="project" value="UniProtKB-UniRule"/>
</dbReference>
<organism evidence="12 13">
    <name type="scientific">Filimonas lacunae</name>
    <dbReference type="NCBI Taxonomy" id="477680"/>
    <lineage>
        <taxon>Bacteria</taxon>
        <taxon>Pseudomonadati</taxon>
        <taxon>Bacteroidota</taxon>
        <taxon>Chitinophagia</taxon>
        <taxon>Chitinophagales</taxon>
        <taxon>Chitinophagaceae</taxon>
        <taxon>Filimonas</taxon>
    </lineage>
</organism>
<evidence type="ECO:0000256" key="9">
    <source>
        <dbReference type="ARBA" id="ARBA00022842"/>
    </source>
</evidence>
<comment type="catalytic activity">
    <reaction evidence="1 11">
        <text>5-(2-hydroxyethyl)-4-methylthiazole + ATP = 4-methyl-5-(2-phosphooxyethyl)-thiazole + ADP + H(+)</text>
        <dbReference type="Rhea" id="RHEA:24212"/>
        <dbReference type="ChEBI" id="CHEBI:15378"/>
        <dbReference type="ChEBI" id="CHEBI:17957"/>
        <dbReference type="ChEBI" id="CHEBI:30616"/>
        <dbReference type="ChEBI" id="CHEBI:58296"/>
        <dbReference type="ChEBI" id="CHEBI:456216"/>
        <dbReference type="EC" id="2.7.1.50"/>
    </reaction>
</comment>
<dbReference type="HAMAP" id="MF_00228">
    <property type="entry name" value="Thz_kinase"/>
    <property type="match status" value="1"/>
</dbReference>
<dbReference type="OrthoDB" id="9778146at2"/>
<dbReference type="PRINTS" id="PR01099">
    <property type="entry name" value="HYETHTZKNASE"/>
</dbReference>
<evidence type="ECO:0000313" key="13">
    <source>
        <dbReference type="Proteomes" id="UP000186917"/>
    </source>
</evidence>
<evidence type="ECO:0000256" key="7">
    <source>
        <dbReference type="ARBA" id="ARBA00022777"/>
    </source>
</evidence>
<dbReference type="InterPro" id="IPR000417">
    <property type="entry name" value="Hyethyz_kinase"/>
</dbReference>
<feature type="binding site" evidence="11">
    <location>
        <position position="46"/>
    </location>
    <ligand>
        <name>substrate</name>
    </ligand>
</feature>
<evidence type="ECO:0000256" key="2">
    <source>
        <dbReference type="ARBA" id="ARBA00001946"/>
    </source>
</evidence>
<feature type="binding site" evidence="11">
    <location>
        <position position="122"/>
    </location>
    <ligand>
        <name>ATP</name>
        <dbReference type="ChEBI" id="CHEBI:30616"/>
    </ligand>
</feature>
<dbReference type="Gene3D" id="3.40.1190.20">
    <property type="match status" value="1"/>
</dbReference>
<keyword evidence="6 11" id="KW-0547">Nucleotide-binding</keyword>
<dbReference type="InterPro" id="IPR029056">
    <property type="entry name" value="Ribokinase-like"/>
</dbReference>
<dbReference type="PIRSF" id="PIRSF000513">
    <property type="entry name" value="Thz_kinase"/>
    <property type="match status" value="1"/>
</dbReference>
<keyword evidence="10 11" id="KW-0784">Thiamine biosynthesis</keyword>
<dbReference type="STRING" id="477680.SAMN05421788_11522"/>
<dbReference type="RefSeq" id="WP_076382594.1">
    <property type="nucleotide sequence ID" value="NZ_AP017422.1"/>
</dbReference>
<name>A0A173MC75_9BACT</name>
<dbReference type="SUPFAM" id="SSF53613">
    <property type="entry name" value="Ribokinase-like"/>
    <property type="match status" value="1"/>
</dbReference>
<dbReference type="NCBIfam" id="TIGR00694">
    <property type="entry name" value="thiM"/>
    <property type="match status" value="1"/>
</dbReference>
<dbReference type="Pfam" id="PF02110">
    <property type="entry name" value="HK"/>
    <property type="match status" value="1"/>
</dbReference>
<gene>
    <name evidence="11" type="primary">thiM</name>
    <name evidence="12" type="ORF">SAMN05421788_11522</name>
</gene>
<sequence>MIQPLQLWHKVLAVRNNAPLVHNITNYVVMNNTANALLAVGASPVMAHAHEEMEDMVNIAGALVVNIGTLDSYWVTSMLKAIGQAQQLQKPWVLDPVGAGASQYRNQVLHQLLQAGSPAVIRGNASEILSLANTVSATKGVDSTHSSEQALQAAQAVSASFNTVVCVSGETDFIVYNNTITGVSNGHALMTRVTGLGCTASAITGAFCAVADGHYKDAAIAAMAVMGVAGEIAAAKSDGPGSLQMHFIDALYNLSEEAFVNHVKLSTHESF</sequence>
<dbReference type="UniPathway" id="UPA00060">
    <property type="reaction ID" value="UER00139"/>
</dbReference>
<evidence type="ECO:0000313" key="12">
    <source>
        <dbReference type="EMBL" id="SIT34170.1"/>
    </source>
</evidence>
<dbReference type="AlphaFoldDB" id="A0A173MC75"/>
<proteinExistence type="inferred from homology"/>
<feature type="binding site" evidence="11">
    <location>
        <position position="195"/>
    </location>
    <ligand>
        <name>substrate</name>
    </ligand>
</feature>
<keyword evidence="4 11" id="KW-0808">Transferase</keyword>
<feature type="binding site" evidence="11">
    <location>
        <position position="168"/>
    </location>
    <ligand>
        <name>ATP</name>
        <dbReference type="ChEBI" id="CHEBI:30616"/>
    </ligand>
</feature>
<dbReference type="EMBL" id="FTOR01000015">
    <property type="protein sequence ID" value="SIT34170.1"/>
    <property type="molecule type" value="Genomic_DNA"/>
</dbReference>
<reference evidence="13" key="1">
    <citation type="submission" date="2017-01" db="EMBL/GenBank/DDBJ databases">
        <authorList>
            <person name="Varghese N."/>
            <person name="Submissions S."/>
        </authorList>
    </citation>
    <scope>NUCLEOTIDE SEQUENCE [LARGE SCALE GENOMIC DNA]</scope>
    <source>
        <strain evidence="13">DSM 21054</strain>
    </source>
</reference>
<dbReference type="EC" id="2.7.1.50" evidence="11"/>
<protein>
    <recommendedName>
        <fullName evidence="11">Hydroxyethylthiazole kinase</fullName>
        <ecNumber evidence="11">2.7.1.50</ecNumber>
    </recommendedName>
    <alternativeName>
        <fullName evidence="11">4-methyl-5-beta-hydroxyethylthiazole kinase</fullName>
        <shortName evidence="11">TH kinase</shortName>
        <shortName evidence="11">Thz kinase</shortName>
    </alternativeName>
</protein>
<keyword evidence="9 11" id="KW-0460">Magnesium</keyword>
<accession>A0A173MC75</accession>
<keyword evidence="8 11" id="KW-0067">ATP-binding</keyword>
<evidence type="ECO:0000256" key="5">
    <source>
        <dbReference type="ARBA" id="ARBA00022723"/>
    </source>
</evidence>
<dbReference type="GO" id="GO:0009229">
    <property type="term" value="P:thiamine diphosphate biosynthetic process"/>
    <property type="evidence" value="ECO:0007669"/>
    <property type="project" value="UniProtKB-UniRule"/>
</dbReference>
<dbReference type="NCBIfam" id="NF006830">
    <property type="entry name" value="PRK09355.1"/>
    <property type="match status" value="1"/>
</dbReference>